<dbReference type="GO" id="GO:0003700">
    <property type="term" value="F:DNA-binding transcription factor activity"/>
    <property type="evidence" value="ECO:0007669"/>
    <property type="project" value="TreeGrafter"/>
</dbReference>
<accession>A0A660CA69</accession>
<name>A0A660CA69_9PSEU</name>
<dbReference type="Gene3D" id="1.25.40.10">
    <property type="entry name" value="Tetratricopeptide repeat domain"/>
    <property type="match status" value="1"/>
</dbReference>
<keyword evidence="6" id="KW-1185">Reference proteome</keyword>
<evidence type="ECO:0000259" key="4">
    <source>
        <dbReference type="PROSITE" id="PS50943"/>
    </source>
</evidence>
<sequence length="407" mass="44517">MANEYLTENLARIRKTRDLSQEQLAHAAGVGVDTVARIEQGRRTISRPATLRKLAAALSVTVDALVSARRPTASSDLDIHDLRRAITTSSEIPGLADFVEPDELPTLDDLHHSAHLAWRAYVNGQHAELITALPAVFVDARRLIHATSDDEQAAAHRVLSTAYRLGAGVCGRLGLTDLAWSAAERALHAAHASDNSRIETAISLRYLTWVLVRQERFAQAENVATRAAEQIQPMMLDRDPARAGIFGNLLFNAATAALNRGHVRRADDLLAEAQAAAARSRRDTATEAAVFGPRVAAFQLIDHTARADDPEFALHLAATVPRPHGVVPAFWEAGYHLRMASTHARLRNDSQALAHLANAREMASDWARRQPLGHATMRELTERTTRRRGPVFADLAVHYGVGDELTP</sequence>
<proteinExistence type="predicted"/>
<dbReference type="PANTHER" id="PTHR46797:SF23">
    <property type="entry name" value="HTH-TYPE TRANSCRIPTIONAL REGULATOR SUTR"/>
    <property type="match status" value="1"/>
</dbReference>
<dbReference type="Pfam" id="PF01381">
    <property type="entry name" value="HTH_3"/>
    <property type="match status" value="1"/>
</dbReference>
<dbReference type="GO" id="GO:0003677">
    <property type="term" value="F:DNA binding"/>
    <property type="evidence" value="ECO:0007669"/>
    <property type="project" value="UniProtKB-KW"/>
</dbReference>
<comment type="caution">
    <text evidence="5">The sequence shown here is derived from an EMBL/GenBank/DDBJ whole genome shotgun (WGS) entry which is preliminary data.</text>
</comment>
<reference evidence="5 6" key="1">
    <citation type="submission" date="2019-07" db="EMBL/GenBank/DDBJ databases">
        <title>R&amp;d 2014.</title>
        <authorList>
            <person name="Klenk H.-P."/>
        </authorList>
    </citation>
    <scope>NUCLEOTIDE SEQUENCE [LARGE SCALE GENOMIC DNA]</scope>
    <source>
        <strain evidence="5 6">DSM 43194</strain>
    </source>
</reference>
<dbReference type="SUPFAM" id="SSF47413">
    <property type="entry name" value="lambda repressor-like DNA-binding domains"/>
    <property type="match status" value="1"/>
</dbReference>
<evidence type="ECO:0000313" key="5">
    <source>
        <dbReference type="EMBL" id="TWH20372.1"/>
    </source>
</evidence>
<evidence type="ECO:0000256" key="1">
    <source>
        <dbReference type="ARBA" id="ARBA00023015"/>
    </source>
</evidence>
<dbReference type="Proteomes" id="UP000317303">
    <property type="component" value="Unassembled WGS sequence"/>
</dbReference>
<dbReference type="CDD" id="cd00093">
    <property type="entry name" value="HTH_XRE"/>
    <property type="match status" value="1"/>
</dbReference>
<dbReference type="InterPro" id="IPR010982">
    <property type="entry name" value="Lambda_DNA-bd_dom_sf"/>
</dbReference>
<feature type="domain" description="HTH cro/C1-type" evidence="4">
    <location>
        <begin position="10"/>
        <end position="65"/>
    </location>
</feature>
<protein>
    <submittedName>
        <fullName evidence="5">Transcriptional regulator with XRE-family HTH domain</fullName>
    </submittedName>
</protein>
<dbReference type="AlphaFoldDB" id="A0A660CA69"/>
<dbReference type="PANTHER" id="PTHR46797">
    <property type="entry name" value="HTH-TYPE TRANSCRIPTIONAL REGULATOR"/>
    <property type="match status" value="1"/>
</dbReference>
<dbReference type="SMART" id="SM00530">
    <property type="entry name" value="HTH_XRE"/>
    <property type="match status" value="1"/>
</dbReference>
<keyword evidence="1" id="KW-0805">Transcription regulation</keyword>
<dbReference type="InterPro" id="IPR011990">
    <property type="entry name" value="TPR-like_helical_dom_sf"/>
</dbReference>
<gene>
    <name evidence="5" type="ORF">JD82_02218</name>
</gene>
<keyword evidence="3" id="KW-0804">Transcription</keyword>
<evidence type="ECO:0000313" key="6">
    <source>
        <dbReference type="Proteomes" id="UP000317303"/>
    </source>
</evidence>
<keyword evidence="2" id="KW-0238">DNA-binding</keyword>
<dbReference type="PROSITE" id="PS50943">
    <property type="entry name" value="HTH_CROC1"/>
    <property type="match status" value="1"/>
</dbReference>
<dbReference type="InterPro" id="IPR001387">
    <property type="entry name" value="Cro/C1-type_HTH"/>
</dbReference>
<dbReference type="InterPro" id="IPR050807">
    <property type="entry name" value="TransReg_Diox_bact_type"/>
</dbReference>
<dbReference type="Gene3D" id="1.10.260.40">
    <property type="entry name" value="lambda repressor-like DNA-binding domains"/>
    <property type="match status" value="1"/>
</dbReference>
<evidence type="ECO:0000256" key="3">
    <source>
        <dbReference type="ARBA" id="ARBA00023163"/>
    </source>
</evidence>
<evidence type="ECO:0000256" key="2">
    <source>
        <dbReference type="ARBA" id="ARBA00023125"/>
    </source>
</evidence>
<organism evidence="5 6">
    <name type="scientific">Prauserella rugosa</name>
    <dbReference type="NCBI Taxonomy" id="43354"/>
    <lineage>
        <taxon>Bacteria</taxon>
        <taxon>Bacillati</taxon>
        <taxon>Actinomycetota</taxon>
        <taxon>Actinomycetes</taxon>
        <taxon>Pseudonocardiales</taxon>
        <taxon>Pseudonocardiaceae</taxon>
        <taxon>Prauserella</taxon>
    </lineage>
</organism>
<dbReference type="OrthoDB" id="3420984at2"/>
<dbReference type="RefSeq" id="WP_084705906.1">
    <property type="nucleotide sequence ID" value="NZ_JOIJ01000011.1"/>
</dbReference>
<dbReference type="GO" id="GO:0005829">
    <property type="term" value="C:cytosol"/>
    <property type="evidence" value="ECO:0007669"/>
    <property type="project" value="TreeGrafter"/>
</dbReference>
<dbReference type="EMBL" id="VLJV01000001">
    <property type="protein sequence ID" value="TWH20372.1"/>
    <property type="molecule type" value="Genomic_DNA"/>
</dbReference>